<name>A0A0A8ZRT8_ARUDO</name>
<evidence type="ECO:0000313" key="1">
    <source>
        <dbReference type="EMBL" id="JAD39485.1"/>
    </source>
</evidence>
<reference evidence="1" key="2">
    <citation type="journal article" date="2015" name="Data Brief">
        <title>Shoot transcriptome of the giant reed, Arundo donax.</title>
        <authorList>
            <person name="Barrero R.A."/>
            <person name="Guerrero F.D."/>
            <person name="Moolhuijzen P."/>
            <person name="Goolsby J.A."/>
            <person name="Tidwell J."/>
            <person name="Bellgard S.E."/>
            <person name="Bellgard M.I."/>
        </authorList>
    </citation>
    <scope>NUCLEOTIDE SEQUENCE</scope>
    <source>
        <tissue evidence="1">Shoot tissue taken approximately 20 cm above the soil surface</tissue>
    </source>
</reference>
<reference evidence="1" key="1">
    <citation type="submission" date="2014-09" db="EMBL/GenBank/DDBJ databases">
        <authorList>
            <person name="Magalhaes I.L.F."/>
            <person name="Oliveira U."/>
            <person name="Santos F.R."/>
            <person name="Vidigal T.H.D.A."/>
            <person name="Brescovit A.D."/>
            <person name="Santos A.J."/>
        </authorList>
    </citation>
    <scope>NUCLEOTIDE SEQUENCE</scope>
    <source>
        <tissue evidence="1">Shoot tissue taken approximately 20 cm above the soil surface</tissue>
    </source>
</reference>
<organism evidence="1">
    <name type="scientific">Arundo donax</name>
    <name type="common">Giant reed</name>
    <name type="synonym">Donax arundinaceus</name>
    <dbReference type="NCBI Taxonomy" id="35708"/>
    <lineage>
        <taxon>Eukaryota</taxon>
        <taxon>Viridiplantae</taxon>
        <taxon>Streptophyta</taxon>
        <taxon>Embryophyta</taxon>
        <taxon>Tracheophyta</taxon>
        <taxon>Spermatophyta</taxon>
        <taxon>Magnoliopsida</taxon>
        <taxon>Liliopsida</taxon>
        <taxon>Poales</taxon>
        <taxon>Poaceae</taxon>
        <taxon>PACMAD clade</taxon>
        <taxon>Arundinoideae</taxon>
        <taxon>Arundineae</taxon>
        <taxon>Arundo</taxon>
    </lineage>
</organism>
<dbReference type="EMBL" id="GBRH01258410">
    <property type="protein sequence ID" value="JAD39485.1"/>
    <property type="molecule type" value="Transcribed_RNA"/>
</dbReference>
<accession>A0A0A8ZRT8</accession>
<protein>
    <submittedName>
        <fullName evidence="1">Uncharacterized protein</fullName>
    </submittedName>
</protein>
<sequence length="40" mass="4733">MCLKLKLHAEITHEFMLQSFKLPKQKLWLVHGAIILVFKV</sequence>
<dbReference type="AlphaFoldDB" id="A0A0A8ZRT8"/>
<proteinExistence type="predicted"/>